<keyword evidence="1" id="KW-1133">Transmembrane helix</keyword>
<accession>A0A6J4S9S7</accession>
<organism evidence="2">
    <name type="scientific">uncultured Sphingomonas sp</name>
    <dbReference type="NCBI Taxonomy" id="158754"/>
    <lineage>
        <taxon>Bacteria</taxon>
        <taxon>Pseudomonadati</taxon>
        <taxon>Pseudomonadota</taxon>
        <taxon>Alphaproteobacteria</taxon>
        <taxon>Sphingomonadales</taxon>
        <taxon>Sphingomonadaceae</taxon>
        <taxon>Sphingomonas</taxon>
        <taxon>environmental samples</taxon>
    </lineage>
</organism>
<gene>
    <name evidence="2" type="ORF">AVDCRST_MAG44-352</name>
</gene>
<keyword evidence="1" id="KW-0812">Transmembrane</keyword>
<name>A0A6J4S9S7_9SPHN</name>
<reference evidence="2" key="1">
    <citation type="submission" date="2020-02" db="EMBL/GenBank/DDBJ databases">
        <authorList>
            <person name="Meier V. D."/>
        </authorList>
    </citation>
    <scope>NUCLEOTIDE SEQUENCE</scope>
    <source>
        <strain evidence="2">AVDCRST_MAG44</strain>
    </source>
</reference>
<proteinExistence type="predicted"/>
<sequence>MLSHVLKGVESELLPRAYAVALNFWAYPIVLILAVGTWRSHKRTVSVTKQIAL</sequence>
<feature type="transmembrane region" description="Helical" evidence="1">
    <location>
        <begin position="20"/>
        <end position="38"/>
    </location>
</feature>
<dbReference type="AlphaFoldDB" id="A0A6J4S9S7"/>
<protein>
    <submittedName>
        <fullName evidence="2">Uncharacterized protein</fullName>
    </submittedName>
</protein>
<keyword evidence="1" id="KW-0472">Membrane</keyword>
<dbReference type="EMBL" id="CADCVY010000024">
    <property type="protein sequence ID" value="CAA9493530.1"/>
    <property type="molecule type" value="Genomic_DNA"/>
</dbReference>
<evidence type="ECO:0000256" key="1">
    <source>
        <dbReference type="SAM" id="Phobius"/>
    </source>
</evidence>
<evidence type="ECO:0000313" key="2">
    <source>
        <dbReference type="EMBL" id="CAA9493530.1"/>
    </source>
</evidence>